<sequence length="97" mass="10721">MSLTLDNACEVLDHCVADTPAGGFTRTSHHAGHLAPGDLWRPDRREGPHTITELRRSADQVTLVDQTGTSYRYRTDAILPTAVADPLVPRPRDMVYP</sequence>
<dbReference type="HOGENOM" id="CLU_2343779_0_0_11"/>
<reference evidence="2 3" key="2">
    <citation type="journal article" date="2010" name="Stand. Genomic Sci.">
        <title>Complete genome sequence of Nakamurella multipartita type strain (Y-104).</title>
        <authorList>
            <person name="Tice H."/>
            <person name="Mayilraj S."/>
            <person name="Sims D."/>
            <person name="Lapidus A."/>
            <person name="Nolan M."/>
            <person name="Lucas S."/>
            <person name="Glavina Del Rio T."/>
            <person name="Copeland A."/>
            <person name="Cheng J.F."/>
            <person name="Meincke L."/>
            <person name="Bruce D."/>
            <person name="Goodwin L."/>
            <person name="Pitluck S."/>
            <person name="Ivanova N."/>
            <person name="Mavromatis K."/>
            <person name="Ovchinnikova G."/>
            <person name="Pati A."/>
            <person name="Chen A."/>
            <person name="Palaniappan K."/>
            <person name="Land M."/>
            <person name="Hauser L."/>
            <person name="Chang Y.J."/>
            <person name="Jeffries C.D."/>
            <person name="Detter J.C."/>
            <person name="Brettin T."/>
            <person name="Rohde M."/>
            <person name="Goker M."/>
            <person name="Bristow J."/>
            <person name="Eisen J.A."/>
            <person name="Markowitz V."/>
            <person name="Hugenholtz P."/>
            <person name="Kyrpides N.C."/>
            <person name="Klenk H.P."/>
            <person name="Chen F."/>
        </authorList>
    </citation>
    <scope>NUCLEOTIDE SEQUENCE [LARGE SCALE GENOMIC DNA]</scope>
    <source>
        <strain evidence="3">ATCC 700099 / DSM 44233 / CIP 104796 / JCM 9543 / NBRC 105858 / Y-104</strain>
    </source>
</reference>
<protein>
    <submittedName>
        <fullName evidence="2">Uncharacterized protein</fullName>
    </submittedName>
</protein>
<dbReference type="RefSeq" id="WP_015745741.1">
    <property type="nucleotide sequence ID" value="NC_013235.1"/>
</dbReference>
<feature type="region of interest" description="Disordered" evidence="1">
    <location>
        <begin position="24"/>
        <end position="46"/>
    </location>
</feature>
<name>C8X652_NAKMY</name>
<dbReference type="KEGG" id="nml:Namu_0397"/>
<organism evidence="2 3">
    <name type="scientific">Nakamurella multipartita (strain ATCC 700099 / DSM 44233 / CIP 104796 / JCM 9543 / NBRC 105858 / Y-104)</name>
    <name type="common">Microsphaera multipartita</name>
    <dbReference type="NCBI Taxonomy" id="479431"/>
    <lineage>
        <taxon>Bacteria</taxon>
        <taxon>Bacillati</taxon>
        <taxon>Actinomycetota</taxon>
        <taxon>Actinomycetes</taxon>
        <taxon>Nakamurellales</taxon>
        <taxon>Nakamurellaceae</taxon>
        <taxon>Nakamurella</taxon>
    </lineage>
</organism>
<keyword evidence="3" id="KW-1185">Reference proteome</keyword>
<reference evidence="3" key="1">
    <citation type="submission" date="2009-09" db="EMBL/GenBank/DDBJ databases">
        <title>The complete genome of Nakamurella multipartita DSM 44233.</title>
        <authorList>
            <consortium name="US DOE Joint Genome Institute (JGI-PGF)"/>
            <person name="Lucas S."/>
            <person name="Copeland A."/>
            <person name="Lapidus A."/>
            <person name="Glavina del Rio T."/>
            <person name="Dalin E."/>
            <person name="Tice H."/>
            <person name="Bruce D."/>
            <person name="Goodwin L."/>
            <person name="Pitluck S."/>
            <person name="Kyrpides N."/>
            <person name="Mavromatis K."/>
            <person name="Ivanova N."/>
            <person name="Ovchinnikova G."/>
            <person name="Sims D."/>
            <person name="Meincke L."/>
            <person name="Brettin T."/>
            <person name="Detter J.C."/>
            <person name="Han C."/>
            <person name="Larimer F."/>
            <person name="Land M."/>
            <person name="Hauser L."/>
            <person name="Markowitz V."/>
            <person name="Cheng J.-F."/>
            <person name="Hugenholtz P."/>
            <person name="Woyke T."/>
            <person name="Wu D."/>
            <person name="Klenk H.-P."/>
            <person name="Eisen J.A."/>
        </authorList>
    </citation>
    <scope>NUCLEOTIDE SEQUENCE [LARGE SCALE GENOMIC DNA]</scope>
    <source>
        <strain evidence="3">ATCC 700099 / DSM 44233 / CIP 104796 / JCM 9543 / NBRC 105858 / Y-104</strain>
    </source>
</reference>
<dbReference type="AlphaFoldDB" id="C8X652"/>
<dbReference type="Proteomes" id="UP000002218">
    <property type="component" value="Chromosome"/>
</dbReference>
<accession>C8X652</accession>
<gene>
    <name evidence="2" type="ordered locus">Namu_0397</name>
</gene>
<dbReference type="InParanoid" id="C8X652"/>
<evidence type="ECO:0000256" key="1">
    <source>
        <dbReference type="SAM" id="MobiDB-lite"/>
    </source>
</evidence>
<evidence type="ECO:0000313" key="3">
    <source>
        <dbReference type="Proteomes" id="UP000002218"/>
    </source>
</evidence>
<evidence type="ECO:0000313" key="2">
    <source>
        <dbReference type="EMBL" id="ACV76823.1"/>
    </source>
</evidence>
<dbReference type="EMBL" id="CP001737">
    <property type="protein sequence ID" value="ACV76823.1"/>
    <property type="molecule type" value="Genomic_DNA"/>
</dbReference>
<proteinExistence type="predicted"/>